<keyword evidence="1" id="KW-0675">Receptor</keyword>
<dbReference type="EMBL" id="ANNG01000038">
    <property type="protein sequence ID" value="ERJ27321.1"/>
    <property type="molecule type" value="Genomic_DNA"/>
</dbReference>
<accession>U2ET36</accession>
<evidence type="ECO:0000313" key="1">
    <source>
        <dbReference type="EMBL" id="ERJ27321.1"/>
    </source>
</evidence>
<proteinExistence type="predicted"/>
<protein>
    <submittedName>
        <fullName evidence="1">TonB-dependent receptor</fullName>
    </submittedName>
</protein>
<dbReference type="Proteomes" id="UP000016620">
    <property type="component" value="Unassembled WGS sequence"/>
</dbReference>
<gene>
    <name evidence="1" type="ORF">UNSWCS_756</name>
</gene>
<sequence length="95" mass="11119">MKSKPKTNICVIYYNKFDDSFVKSVPIENCTLNDIENVLLNVYPDEKHIQLDENGNEYLSGAYDITPEINKILFEKFGIKIDIENFSCQLEEEYE</sequence>
<dbReference type="PATRIC" id="fig|1242968.3.peg.1637"/>
<comment type="caution">
    <text evidence="1">The sequence shown here is derived from an EMBL/GenBank/DDBJ whole genome shotgun (WGS) entry which is preliminary data.</text>
</comment>
<evidence type="ECO:0000313" key="2">
    <source>
        <dbReference type="Proteomes" id="UP000016620"/>
    </source>
</evidence>
<dbReference type="RefSeq" id="WP_021088091.1">
    <property type="nucleotide sequence ID" value="NZ_ANNG01000038.1"/>
</dbReference>
<reference evidence="1 2" key="1">
    <citation type="journal article" date="2013" name="BMC Genomics">
        <title>Comparative genomics of Campylobacter concisus isolates reveals genetic diversity and provides insights into disease association.</title>
        <authorList>
            <person name="Deshpande N.P."/>
            <person name="Kaakoush N.O."/>
            <person name="Wilkins M.R."/>
            <person name="Mitchell H.M."/>
        </authorList>
    </citation>
    <scope>NUCLEOTIDE SEQUENCE [LARGE SCALE GENOMIC DNA]</scope>
    <source>
        <strain evidence="1 2">UNSWCS</strain>
    </source>
</reference>
<name>U2ET36_9BACT</name>
<dbReference type="AlphaFoldDB" id="U2ET36"/>
<organism evidence="1 2">
    <name type="scientific">Campylobacter concisus UNSWCS</name>
    <dbReference type="NCBI Taxonomy" id="1242968"/>
    <lineage>
        <taxon>Bacteria</taxon>
        <taxon>Pseudomonadati</taxon>
        <taxon>Campylobacterota</taxon>
        <taxon>Epsilonproteobacteria</taxon>
        <taxon>Campylobacterales</taxon>
        <taxon>Campylobacteraceae</taxon>
        <taxon>Campylobacter</taxon>
    </lineage>
</organism>